<dbReference type="InterPro" id="IPR038071">
    <property type="entry name" value="UROD/MetE-like_sf"/>
</dbReference>
<reference evidence="2" key="1">
    <citation type="submission" date="2021-02" db="EMBL/GenBank/DDBJ databases">
        <title>Infant gut strain persistence is associated with maternal origin, phylogeny, and functional potential including surface adhesion and iron acquisition.</title>
        <authorList>
            <person name="Lou Y.C."/>
        </authorList>
    </citation>
    <scope>NUCLEOTIDE SEQUENCE</scope>
    <source>
        <strain evidence="2">L3_106_000M1_dasL3_106_000M1_concoct_15</strain>
    </source>
</reference>
<dbReference type="PANTHER" id="PTHR47099">
    <property type="entry name" value="METHYLCOBAMIDE:COM METHYLTRANSFERASE MTBA"/>
    <property type="match status" value="1"/>
</dbReference>
<name>A0A943I232_9FIRM</name>
<proteinExistence type="predicted"/>
<dbReference type="InterPro" id="IPR000257">
    <property type="entry name" value="Uroporphyrinogen_deCOase"/>
</dbReference>
<organism evidence="2 3">
    <name type="scientific">Acidaminococcus intestini</name>
    <dbReference type="NCBI Taxonomy" id="187327"/>
    <lineage>
        <taxon>Bacteria</taxon>
        <taxon>Bacillati</taxon>
        <taxon>Bacillota</taxon>
        <taxon>Negativicutes</taxon>
        <taxon>Acidaminococcales</taxon>
        <taxon>Acidaminococcaceae</taxon>
        <taxon>Acidaminococcus</taxon>
    </lineage>
</organism>
<evidence type="ECO:0000313" key="3">
    <source>
        <dbReference type="Proteomes" id="UP000754226"/>
    </source>
</evidence>
<dbReference type="AlphaFoldDB" id="A0A943I232"/>
<dbReference type="Proteomes" id="UP000754226">
    <property type="component" value="Unassembled WGS sequence"/>
</dbReference>
<gene>
    <name evidence="2" type="ORF">KHX13_09475</name>
</gene>
<evidence type="ECO:0000313" key="2">
    <source>
        <dbReference type="EMBL" id="MBS5520520.1"/>
    </source>
</evidence>
<feature type="domain" description="Uroporphyrinogen decarboxylase (URO-D)" evidence="1">
    <location>
        <begin position="98"/>
        <end position="342"/>
    </location>
</feature>
<dbReference type="Gene3D" id="3.20.20.210">
    <property type="match status" value="1"/>
</dbReference>
<comment type="caution">
    <text evidence="2">The sequence shown here is derived from an EMBL/GenBank/DDBJ whole genome shotgun (WGS) entry which is preliminary data.</text>
</comment>
<dbReference type="PANTHER" id="PTHR47099:SF1">
    <property type="entry name" value="METHYLCOBAMIDE:COM METHYLTRANSFERASE MTBA"/>
    <property type="match status" value="1"/>
</dbReference>
<evidence type="ECO:0000259" key="1">
    <source>
        <dbReference type="Pfam" id="PF01208"/>
    </source>
</evidence>
<dbReference type="GO" id="GO:0006779">
    <property type="term" value="P:porphyrin-containing compound biosynthetic process"/>
    <property type="evidence" value="ECO:0007669"/>
    <property type="project" value="InterPro"/>
</dbReference>
<dbReference type="SUPFAM" id="SSF51726">
    <property type="entry name" value="UROD/MetE-like"/>
    <property type="match status" value="1"/>
</dbReference>
<protein>
    <recommendedName>
        <fullName evidence="1">Uroporphyrinogen decarboxylase (URO-D) domain-containing protein</fullName>
    </recommendedName>
</protein>
<dbReference type="InterPro" id="IPR052024">
    <property type="entry name" value="Methanogen_methyltrans"/>
</dbReference>
<dbReference type="EMBL" id="JAGZCZ010000013">
    <property type="protein sequence ID" value="MBS5520520.1"/>
    <property type="molecule type" value="Genomic_DNA"/>
</dbReference>
<sequence length="342" mass="39784">MDKYSKRERLAMTLKGIIPDRPPITAYRHFPVDEGKKDRLIDVMIKWQEEYDWDFIKLHPPAVYMQEVWGDTFDFDNYYQEVFPTKTGNTHGEVNLSMFTPQNAENPYLAEQVDMVHQVVEHFHKEIPVFQTMFTPLQTISGVFDCQFIRRHFPADRNQNDIFKMIKDEPKALQEALYNITQTYIAYWKKLHDAGADGLFYAGVSWAREGLMTMEEWETYVAQYDRMFLNEVHKDGGLVIYHTCGITSNPQRFAGFPIDILHWDQGAQNPSIKDSLSFLKRITPMGGVDEMIFGNHAEAKIKELTEKCLEENKNVPYILAPYCSVSVHSSDAELRAFRDAVK</sequence>
<accession>A0A943I232</accession>
<dbReference type="GO" id="GO:0004853">
    <property type="term" value="F:uroporphyrinogen decarboxylase activity"/>
    <property type="evidence" value="ECO:0007669"/>
    <property type="project" value="InterPro"/>
</dbReference>
<dbReference type="Pfam" id="PF01208">
    <property type="entry name" value="URO-D"/>
    <property type="match status" value="1"/>
</dbReference>